<reference evidence="2" key="1">
    <citation type="submission" date="2015-01" db="EMBL/GenBank/DDBJ databases">
        <authorList>
            <person name="Aksoy S."/>
            <person name="Warren W."/>
            <person name="Wilson R.K."/>
        </authorList>
    </citation>
    <scope>NUCLEOTIDE SEQUENCE [LARGE SCALE GENOMIC DNA]</scope>
    <source>
        <strain evidence="2">IAEA</strain>
    </source>
</reference>
<dbReference type="EnsemblMetazoa" id="GPPI048213-RA">
    <property type="protein sequence ID" value="GPPI048213-PA"/>
    <property type="gene ID" value="GPPI048213"/>
</dbReference>
<dbReference type="AlphaFoldDB" id="A0A1B0C3N2"/>
<sequence>MLLCLKTAQISATYPPKARMFSSLFNSSQLEEHIRQEVEPLEEISVGARARLREESKERCSRKKRLSSAALTKGGMNFEKAPRRIIETYGVSKSARPQIGCNCDRL</sequence>
<protein>
    <submittedName>
        <fullName evidence="1">Uncharacterized protein</fullName>
    </submittedName>
</protein>
<reference evidence="1" key="2">
    <citation type="submission" date="2020-05" db="UniProtKB">
        <authorList>
            <consortium name="EnsemblMetazoa"/>
        </authorList>
    </citation>
    <scope>IDENTIFICATION</scope>
    <source>
        <strain evidence="1">IAEA</strain>
    </source>
</reference>
<evidence type="ECO:0000313" key="2">
    <source>
        <dbReference type="Proteomes" id="UP000092460"/>
    </source>
</evidence>
<organism evidence="1 2">
    <name type="scientific">Glossina palpalis gambiensis</name>
    <dbReference type="NCBI Taxonomy" id="67801"/>
    <lineage>
        <taxon>Eukaryota</taxon>
        <taxon>Metazoa</taxon>
        <taxon>Ecdysozoa</taxon>
        <taxon>Arthropoda</taxon>
        <taxon>Hexapoda</taxon>
        <taxon>Insecta</taxon>
        <taxon>Pterygota</taxon>
        <taxon>Neoptera</taxon>
        <taxon>Endopterygota</taxon>
        <taxon>Diptera</taxon>
        <taxon>Brachycera</taxon>
        <taxon>Muscomorpha</taxon>
        <taxon>Hippoboscoidea</taxon>
        <taxon>Glossinidae</taxon>
        <taxon>Glossina</taxon>
    </lineage>
</organism>
<dbReference type="EMBL" id="JXJN01025037">
    <property type="status" value="NOT_ANNOTATED_CDS"/>
    <property type="molecule type" value="Genomic_DNA"/>
</dbReference>
<proteinExistence type="predicted"/>
<evidence type="ECO:0000313" key="1">
    <source>
        <dbReference type="EnsemblMetazoa" id="GPPI048213-PA"/>
    </source>
</evidence>
<keyword evidence="2" id="KW-1185">Reference proteome</keyword>
<accession>A0A1B0C3N2</accession>
<dbReference type="VEuPathDB" id="VectorBase:GPPI048213"/>
<dbReference type="Proteomes" id="UP000092460">
    <property type="component" value="Unassembled WGS sequence"/>
</dbReference>
<name>A0A1B0C3N2_9MUSC</name>